<evidence type="ECO:0000313" key="10">
    <source>
        <dbReference type="EMBL" id="PVD29216.1"/>
    </source>
</evidence>
<dbReference type="InterPro" id="IPR000425">
    <property type="entry name" value="MIP"/>
</dbReference>
<dbReference type="PRINTS" id="PR00783">
    <property type="entry name" value="MINTRINSICP"/>
</dbReference>
<comment type="caution">
    <text evidence="10">The sequence shown here is derived from an EMBL/GenBank/DDBJ whole genome shotgun (WGS) entry which is preliminary data.</text>
</comment>
<gene>
    <name evidence="10" type="ORF">C0Q70_11813</name>
</gene>
<feature type="transmembrane region" description="Helical" evidence="9">
    <location>
        <begin position="218"/>
        <end position="236"/>
    </location>
</feature>
<evidence type="ECO:0000256" key="5">
    <source>
        <dbReference type="ARBA" id="ARBA00022989"/>
    </source>
</evidence>
<dbReference type="GO" id="GO:0015254">
    <property type="term" value="F:glycerol channel activity"/>
    <property type="evidence" value="ECO:0007669"/>
    <property type="project" value="TreeGrafter"/>
</dbReference>
<dbReference type="PROSITE" id="PS00221">
    <property type="entry name" value="MIP"/>
    <property type="match status" value="1"/>
</dbReference>
<dbReference type="InterPro" id="IPR050363">
    <property type="entry name" value="MIP/Aquaporin"/>
</dbReference>
<dbReference type="PRINTS" id="PR02019">
    <property type="entry name" value="AQUAPORIN7"/>
</dbReference>
<dbReference type="AlphaFoldDB" id="A0A2T7P750"/>
<evidence type="ECO:0000313" key="11">
    <source>
        <dbReference type="Proteomes" id="UP000245119"/>
    </source>
</evidence>
<reference evidence="10 11" key="1">
    <citation type="submission" date="2018-04" db="EMBL/GenBank/DDBJ databases">
        <title>The genome of golden apple snail Pomacea canaliculata provides insight into stress tolerance and invasive adaptation.</title>
        <authorList>
            <person name="Liu C."/>
            <person name="Liu B."/>
            <person name="Ren Y."/>
            <person name="Zhang Y."/>
            <person name="Wang H."/>
            <person name="Li S."/>
            <person name="Jiang F."/>
            <person name="Yin L."/>
            <person name="Zhang G."/>
            <person name="Qian W."/>
            <person name="Fan W."/>
        </authorList>
    </citation>
    <scope>NUCLEOTIDE SEQUENCE [LARGE SCALE GENOMIC DNA]</scope>
    <source>
        <strain evidence="10">SZHN2017</strain>
        <tissue evidence="10">Muscle</tissue>
    </source>
</reference>
<feature type="transmembrane region" description="Helical" evidence="9">
    <location>
        <begin position="131"/>
        <end position="151"/>
    </location>
</feature>
<protein>
    <recommendedName>
        <fullName evidence="12">Aquaporin-3</fullName>
    </recommendedName>
</protein>
<evidence type="ECO:0000256" key="6">
    <source>
        <dbReference type="ARBA" id="ARBA00023136"/>
    </source>
</evidence>
<evidence type="ECO:0000256" key="3">
    <source>
        <dbReference type="ARBA" id="ARBA00022448"/>
    </source>
</evidence>
<comment type="subcellular location">
    <subcellularLocation>
        <location evidence="1">Membrane</location>
        <topology evidence="1">Multi-pass membrane protein</topology>
    </subcellularLocation>
</comment>
<dbReference type="PANTHER" id="PTHR43829:SF9">
    <property type="entry name" value="AQUAPORIN-9"/>
    <property type="match status" value="1"/>
</dbReference>
<feature type="transmembrane region" description="Helical" evidence="9">
    <location>
        <begin position="53"/>
        <end position="76"/>
    </location>
</feature>
<evidence type="ECO:0000256" key="9">
    <source>
        <dbReference type="SAM" id="Phobius"/>
    </source>
</evidence>
<evidence type="ECO:0000256" key="7">
    <source>
        <dbReference type="RuleBase" id="RU000477"/>
    </source>
</evidence>
<sequence>MGEQGGQGRRFATSTSNRGRYKPVGGPVSSQRVAATSPVTMLTLRHRPHVRNFIAEFIGTFVLVAYGTGSGAQYILSNGTSATALSSVCTWGIGVAMGIYVSGGVSGGQLNPAVSVAYGVVGRLPWRKVPVYVAGQYLGSFCACCLVYLVYFEAMENFDGGSRQVLGPNGTAAIWATYPQPFASVWTGLGDQVFSTGLLLLCMMAMSDPRNMMPNKGLYPIANGLLVIGLGLSFRLNCGNAMNPARDLAPRLFSAIAGWGLGPLSLRNYNWFWVNILGPHVGAVVGALAYQGCVGLHWPQGFDNDEKLVAGSSDPQPLSDFVKDDEAPVITDDGQWQHGSQPRI</sequence>
<dbReference type="GO" id="GO:0015250">
    <property type="term" value="F:water channel activity"/>
    <property type="evidence" value="ECO:0007669"/>
    <property type="project" value="TreeGrafter"/>
</dbReference>
<evidence type="ECO:0000256" key="2">
    <source>
        <dbReference type="ARBA" id="ARBA00006175"/>
    </source>
</evidence>
<evidence type="ECO:0000256" key="8">
    <source>
        <dbReference type="SAM" id="MobiDB-lite"/>
    </source>
</evidence>
<organism evidence="10 11">
    <name type="scientific">Pomacea canaliculata</name>
    <name type="common">Golden apple snail</name>
    <dbReference type="NCBI Taxonomy" id="400727"/>
    <lineage>
        <taxon>Eukaryota</taxon>
        <taxon>Metazoa</taxon>
        <taxon>Spiralia</taxon>
        <taxon>Lophotrochozoa</taxon>
        <taxon>Mollusca</taxon>
        <taxon>Gastropoda</taxon>
        <taxon>Caenogastropoda</taxon>
        <taxon>Architaenioglossa</taxon>
        <taxon>Ampullarioidea</taxon>
        <taxon>Ampullariidae</taxon>
        <taxon>Pomacea</taxon>
    </lineage>
</organism>
<proteinExistence type="inferred from homology"/>
<dbReference type="CDD" id="cd00333">
    <property type="entry name" value="MIP"/>
    <property type="match status" value="1"/>
</dbReference>
<keyword evidence="5 9" id="KW-1133">Transmembrane helix</keyword>
<dbReference type="InterPro" id="IPR022357">
    <property type="entry name" value="MIP_CS"/>
</dbReference>
<dbReference type="PANTHER" id="PTHR43829">
    <property type="entry name" value="AQUAPORIN OR AQUAGLYCEROPORIN RELATED"/>
    <property type="match status" value="1"/>
</dbReference>
<evidence type="ECO:0000256" key="4">
    <source>
        <dbReference type="ARBA" id="ARBA00022692"/>
    </source>
</evidence>
<accession>A0A2T7P750</accession>
<dbReference type="GO" id="GO:0016323">
    <property type="term" value="C:basolateral plasma membrane"/>
    <property type="evidence" value="ECO:0007669"/>
    <property type="project" value="TreeGrafter"/>
</dbReference>
<feature type="transmembrane region" description="Helical" evidence="9">
    <location>
        <begin position="82"/>
        <end position="101"/>
    </location>
</feature>
<dbReference type="NCBIfam" id="TIGR00861">
    <property type="entry name" value="MIP"/>
    <property type="match status" value="1"/>
</dbReference>
<dbReference type="Pfam" id="PF00230">
    <property type="entry name" value="MIP"/>
    <property type="match status" value="1"/>
</dbReference>
<feature type="region of interest" description="Disordered" evidence="8">
    <location>
        <begin position="1"/>
        <end position="30"/>
    </location>
</feature>
<evidence type="ECO:0000256" key="1">
    <source>
        <dbReference type="ARBA" id="ARBA00004141"/>
    </source>
</evidence>
<comment type="similarity">
    <text evidence="2 7">Belongs to the MIP/aquaporin (TC 1.A.8) family.</text>
</comment>
<dbReference type="InterPro" id="IPR023271">
    <property type="entry name" value="Aquaporin-like"/>
</dbReference>
<name>A0A2T7P750_POMCA</name>
<dbReference type="Gene3D" id="1.20.1080.10">
    <property type="entry name" value="Glycerol uptake facilitator protein"/>
    <property type="match status" value="1"/>
</dbReference>
<dbReference type="SUPFAM" id="SSF81338">
    <property type="entry name" value="Aquaporin-like"/>
    <property type="match status" value="1"/>
</dbReference>
<keyword evidence="6 9" id="KW-0472">Membrane</keyword>
<dbReference type="OMA" id="MQPEMEQ"/>
<evidence type="ECO:0008006" key="12">
    <source>
        <dbReference type="Google" id="ProtNLM"/>
    </source>
</evidence>
<dbReference type="EMBL" id="PZQS01000006">
    <property type="protein sequence ID" value="PVD29216.1"/>
    <property type="molecule type" value="Genomic_DNA"/>
</dbReference>
<keyword evidence="4 7" id="KW-0812">Transmembrane</keyword>
<keyword evidence="11" id="KW-1185">Reference proteome</keyword>
<feature type="region of interest" description="Disordered" evidence="8">
    <location>
        <begin position="312"/>
        <end position="344"/>
    </location>
</feature>
<dbReference type="STRING" id="400727.A0A2T7P750"/>
<keyword evidence="3 7" id="KW-0813">Transport</keyword>
<dbReference type="FunFam" id="1.20.1080.10:FF:000064">
    <property type="entry name" value="Uncharacterized protein"/>
    <property type="match status" value="1"/>
</dbReference>
<dbReference type="Proteomes" id="UP000245119">
    <property type="component" value="Linkage Group LG6"/>
</dbReference>
<dbReference type="OrthoDB" id="3222at2759"/>